<evidence type="ECO:0000313" key="1">
    <source>
        <dbReference type="EMBL" id="MFC4595849.1"/>
    </source>
</evidence>
<proteinExistence type="predicted"/>
<dbReference type="EMBL" id="JBHSFZ010000058">
    <property type="protein sequence ID" value="MFC4595849.1"/>
    <property type="molecule type" value="Genomic_DNA"/>
</dbReference>
<gene>
    <name evidence="1" type="ORF">ACFO3E_16935</name>
</gene>
<dbReference type="RefSeq" id="WP_380806559.1">
    <property type="nucleotide sequence ID" value="NZ_JBHSFZ010000058.1"/>
</dbReference>
<evidence type="ECO:0000313" key="2">
    <source>
        <dbReference type="Proteomes" id="UP001595957"/>
    </source>
</evidence>
<accession>A0ABV9F3W5</accession>
<protein>
    <submittedName>
        <fullName evidence="1">DUF1552 domain-containing protein</fullName>
    </submittedName>
</protein>
<dbReference type="Proteomes" id="UP001595957">
    <property type="component" value="Unassembled WGS sequence"/>
</dbReference>
<reference evidence="2" key="1">
    <citation type="journal article" date="2019" name="Int. J. Syst. Evol. Microbiol.">
        <title>The Global Catalogue of Microorganisms (GCM) 10K type strain sequencing project: providing services to taxonomists for standard genome sequencing and annotation.</title>
        <authorList>
            <consortium name="The Broad Institute Genomics Platform"/>
            <consortium name="The Broad Institute Genome Sequencing Center for Infectious Disease"/>
            <person name="Wu L."/>
            <person name="Ma J."/>
        </authorList>
    </citation>
    <scope>NUCLEOTIDE SEQUENCE [LARGE SCALE GENOMIC DNA]</scope>
    <source>
        <strain evidence="2">NBRC 103632</strain>
    </source>
</reference>
<keyword evidence="2" id="KW-1185">Reference proteome</keyword>
<organism evidence="1 2">
    <name type="scientific">Sphingobium tyrosinilyticum</name>
    <dbReference type="NCBI Taxonomy" id="2715436"/>
    <lineage>
        <taxon>Bacteria</taxon>
        <taxon>Pseudomonadati</taxon>
        <taxon>Pseudomonadota</taxon>
        <taxon>Alphaproteobacteria</taxon>
        <taxon>Sphingomonadales</taxon>
        <taxon>Sphingomonadaceae</taxon>
        <taxon>Sphingobium</taxon>
    </lineage>
</organism>
<dbReference type="Pfam" id="PF07586">
    <property type="entry name" value="HXXSHH"/>
    <property type="match status" value="1"/>
</dbReference>
<dbReference type="InterPro" id="IPR011447">
    <property type="entry name" value="DUF1552"/>
</dbReference>
<name>A0ABV9F3W5_9SPHN</name>
<comment type="caution">
    <text evidence="1">The sequence shown here is derived from an EMBL/GenBank/DDBJ whole genome shotgun (WGS) entry which is preliminary data.</text>
</comment>
<sequence>MMFDLSRRAILRGMFQGAAVGVALPLLDCFLDNNGAAMANGMPLPIRFGTWFWGLGVTEDRWKPVTEGANYEVMHELKPLEAYKDRITILSGFDVLLDGRPNLPHLSGGIGIRTGVAPMNPGLPAPSFDVLIADQIGTQSRFRSLEVSATRDATNSLSGRGEGSLNPAETSPLEFYNRLFGDEFVDPNNADFKPNPAVMARQSVLSSVADQRKALEARVGARDKERLDQYFTALRQTEQQLALQLRKPPALEACVVPAKPIAAAPPNNQIEHVIENHKVMSQLLAMALACNQTRVFNVNFNNNASSLTKAGSTISHHQLTHEEPIDAKLGYQPESTWFVERCMEAFGTFVDILGQFKEGDGTLLDHSLVMAHSETNFAKAHTVDGIPMMLAGRAGGKVKTGLHIAGGGSPATRVGLTMQQIMGVPVDNWGADSMRTSKTVSEIMV</sequence>